<name>A0A830HBP0_9CHLO</name>
<evidence type="ECO:0000313" key="7">
    <source>
        <dbReference type="EMBL" id="GHP03001.1"/>
    </source>
</evidence>
<evidence type="ECO:0000256" key="3">
    <source>
        <dbReference type="ARBA" id="ARBA00022833"/>
    </source>
</evidence>
<dbReference type="OrthoDB" id="8062037at2759"/>
<keyword evidence="2 4" id="KW-0863">Zinc-finger</keyword>
<evidence type="ECO:0000259" key="6">
    <source>
        <dbReference type="PROSITE" id="PS50089"/>
    </source>
</evidence>
<dbReference type="InterPro" id="IPR001841">
    <property type="entry name" value="Znf_RING"/>
</dbReference>
<evidence type="ECO:0000256" key="2">
    <source>
        <dbReference type="ARBA" id="ARBA00022771"/>
    </source>
</evidence>
<evidence type="ECO:0000313" key="8">
    <source>
        <dbReference type="Proteomes" id="UP000660262"/>
    </source>
</evidence>
<dbReference type="SUPFAM" id="SSF57850">
    <property type="entry name" value="RING/U-box"/>
    <property type="match status" value="1"/>
</dbReference>
<dbReference type="EMBL" id="BNJQ01000004">
    <property type="protein sequence ID" value="GHP03001.1"/>
    <property type="molecule type" value="Genomic_DNA"/>
</dbReference>
<organism evidence="7 8">
    <name type="scientific">Pycnococcus provasolii</name>
    <dbReference type="NCBI Taxonomy" id="41880"/>
    <lineage>
        <taxon>Eukaryota</taxon>
        <taxon>Viridiplantae</taxon>
        <taxon>Chlorophyta</taxon>
        <taxon>Pseudoscourfieldiophyceae</taxon>
        <taxon>Pseudoscourfieldiales</taxon>
        <taxon>Pycnococcaceae</taxon>
        <taxon>Pycnococcus</taxon>
    </lineage>
</organism>
<evidence type="ECO:0000256" key="1">
    <source>
        <dbReference type="ARBA" id="ARBA00022723"/>
    </source>
</evidence>
<evidence type="ECO:0000256" key="5">
    <source>
        <dbReference type="SAM" id="MobiDB-lite"/>
    </source>
</evidence>
<comment type="caution">
    <text evidence="7">The sequence shown here is derived from an EMBL/GenBank/DDBJ whole genome shotgun (WGS) entry which is preliminary data.</text>
</comment>
<feature type="compositionally biased region" description="Polar residues" evidence="5">
    <location>
        <begin position="53"/>
        <end position="65"/>
    </location>
</feature>
<feature type="domain" description="RING-type" evidence="6">
    <location>
        <begin position="199"/>
        <end position="245"/>
    </location>
</feature>
<dbReference type="SMART" id="SM00744">
    <property type="entry name" value="RINGv"/>
    <property type="match status" value="1"/>
</dbReference>
<dbReference type="PANTHER" id="PTHR15710">
    <property type="entry name" value="E3 UBIQUITIN-PROTEIN LIGASE PRAJA"/>
    <property type="match status" value="1"/>
</dbReference>
<sequence length="249" mass="26118">MAYSPPLHDDSGSCQMFCHACAAVSLVPTHVFARDAQEEPACPACASTFVEKQNIQQPTNSTRTNDAPGETSGRESTELSPFPPNFEMFLSGNATHNDEQAQQMYVFQTTLEDIGTAAAAAEAMFAGASNGGGGAAGGFSLADYGLGRSLEDIMAELSVTAGGGGSAARPATEDAISNLPPCKRRDGDSGGDNGEHRCCAICHDALFDDEQQDEQGTALLPCGHAYHRHCVTQWLLRSGTCPVCRVALV</sequence>
<evidence type="ECO:0000256" key="4">
    <source>
        <dbReference type="PROSITE-ProRule" id="PRU00175"/>
    </source>
</evidence>
<feature type="region of interest" description="Disordered" evidence="5">
    <location>
        <begin position="53"/>
        <end position="82"/>
    </location>
</feature>
<reference evidence="7" key="1">
    <citation type="submission" date="2020-10" db="EMBL/GenBank/DDBJ databases">
        <title>Unveiling of a novel bifunctional photoreceptor, Dualchrome1, isolated from a cosmopolitan green alga.</title>
        <authorList>
            <person name="Suzuki S."/>
            <person name="Kawachi M."/>
        </authorList>
    </citation>
    <scope>NUCLEOTIDE SEQUENCE</scope>
    <source>
        <strain evidence="7">NIES 2893</strain>
    </source>
</reference>
<dbReference type="PROSITE" id="PS50089">
    <property type="entry name" value="ZF_RING_2"/>
    <property type="match status" value="1"/>
</dbReference>
<protein>
    <recommendedName>
        <fullName evidence="6">RING-type domain-containing protein</fullName>
    </recommendedName>
</protein>
<dbReference type="GO" id="GO:0008270">
    <property type="term" value="F:zinc ion binding"/>
    <property type="evidence" value="ECO:0007669"/>
    <property type="project" value="UniProtKB-KW"/>
</dbReference>
<dbReference type="InterPro" id="IPR013083">
    <property type="entry name" value="Znf_RING/FYVE/PHD"/>
</dbReference>
<dbReference type="Gene3D" id="3.30.40.10">
    <property type="entry name" value="Zinc/RING finger domain, C3HC4 (zinc finger)"/>
    <property type="match status" value="1"/>
</dbReference>
<dbReference type="Proteomes" id="UP000660262">
    <property type="component" value="Unassembled WGS sequence"/>
</dbReference>
<gene>
    <name evidence="7" type="ORF">PPROV_000175600</name>
</gene>
<dbReference type="AlphaFoldDB" id="A0A830HBP0"/>
<keyword evidence="3" id="KW-0862">Zinc</keyword>
<dbReference type="SMART" id="SM00184">
    <property type="entry name" value="RING"/>
    <property type="match status" value="1"/>
</dbReference>
<dbReference type="Pfam" id="PF13639">
    <property type="entry name" value="zf-RING_2"/>
    <property type="match status" value="1"/>
</dbReference>
<accession>A0A830HBP0</accession>
<keyword evidence="8" id="KW-1185">Reference proteome</keyword>
<proteinExistence type="predicted"/>
<keyword evidence="1" id="KW-0479">Metal-binding</keyword>
<dbReference type="InterPro" id="IPR011016">
    <property type="entry name" value="Znf_RING-CH"/>
</dbReference>